<dbReference type="InterPro" id="IPR050221">
    <property type="entry name" value="26S_Proteasome_ATPase"/>
</dbReference>
<evidence type="ECO:0000256" key="3">
    <source>
        <dbReference type="ARBA" id="ARBA00022840"/>
    </source>
</evidence>
<dbReference type="RefSeq" id="WP_236427140.1">
    <property type="nucleotide sequence ID" value="NZ_CAWQUS010000106.1"/>
</dbReference>
<keyword evidence="3" id="KW-0067">ATP-binding</keyword>
<sequence>MDHFQIIQALTRSALPTGGVAVRNQVERLKEALSEAGETRQAQSLGKILANSAKATEMVPSKLTQSRQALVLGEELTKNTPVPVDRETASPLADIYFPEQLSSEMPLLDTRVTVAAKALLSEWNMSEELLKFGVEPAKSCLIYGVPGTGKTSLAIWLAKQLNLPVVIARLDGLISSFLGTTARNVGALFSFANRYKCVLILDEFDAVAKVRDDPNEVGEIKRVVNALLQNIDSRRLAGITIAITNHEQLLDPAIWRRFELQLRIPKPNFEGRTKIAEKYLHPLDLDERAKKLLAWVTEGFSGAEIEVFVNGYKKYRAITGDEPENIFPAFQYLLTVSGDKVRKEAHDLIMLEPPQIAMALAAKHELSFSRVDIGHLLNKDKTTIGRWLKAA</sequence>
<comment type="caution">
    <text evidence="5">The sequence shown here is derived from an EMBL/GenBank/DDBJ whole genome shotgun (WGS) entry which is preliminary data.</text>
</comment>
<dbReference type="InterPro" id="IPR027417">
    <property type="entry name" value="P-loop_NTPase"/>
</dbReference>
<dbReference type="AlphaFoldDB" id="A0A9Q4FIK1"/>
<dbReference type="InterPro" id="IPR003593">
    <property type="entry name" value="AAA+_ATPase"/>
</dbReference>
<dbReference type="InterPro" id="IPR003959">
    <property type="entry name" value="ATPase_AAA_core"/>
</dbReference>
<evidence type="ECO:0000256" key="1">
    <source>
        <dbReference type="ARBA" id="ARBA00006914"/>
    </source>
</evidence>
<dbReference type="Gene3D" id="3.40.50.300">
    <property type="entry name" value="P-loop containing nucleotide triphosphate hydrolases"/>
    <property type="match status" value="1"/>
</dbReference>
<dbReference type="PANTHER" id="PTHR23073">
    <property type="entry name" value="26S PROTEASOME REGULATORY SUBUNIT"/>
    <property type="match status" value="1"/>
</dbReference>
<evidence type="ECO:0000256" key="2">
    <source>
        <dbReference type="ARBA" id="ARBA00022741"/>
    </source>
</evidence>
<evidence type="ECO:0000313" key="6">
    <source>
        <dbReference type="Proteomes" id="UP000814010"/>
    </source>
</evidence>
<dbReference type="EMBL" id="WKAE01000182">
    <property type="protein sequence ID" value="MCF5630847.1"/>
    <property type="molecule type" value="Genomic_DNA"/>
</dbReference>
<comment type="similarity">
    <text evidence="1">Belongs to the AAA ATPase family.</text>
</comment>
<accession>A0A9Q4FIK1</accession>
<evidence type="ECO:0000259" key="4">
    <source>
        <dbReference type="SMART" id="SM00382"/>
    </source>
</evidence>
<organism evidence="5 6">
    <name type="scientific">Pseudomonas syringae</name>
    <dbReference type="NCBI Taxonomy" id="317"/>
    <lineage>
        <taxon>Bacteria</taxon>
        <taxon>Pseudomonadati</taxon>
        <taxon>Pseudomonadota</taxon>
        <taxon>Gammaproteobacteria</taxon>
        <taxon>Pseudomonadales</taxon>
        <taxon>Pseudomonadaceae</taxon>
        <taxon>Pseudomonas</taxon>
    </lineage>
</organism>
<evidence type="ECO:0000313" key="5">
    <source>
        <dbReference type="EMBL" id="MCF5630847.1"/>
    </source>
</evidence>
<dbReference type="SUPFAM" id="SSF52540">
    <property type="entry name" value="P-loop containing nucleoside triphosphate hydrolases"/>
    <property type="match status" value="1"/>
</dbReference>
<reference evidence="5" key="1">
    <citation type="submission" date="2019-11" db="EMBL/GenBank/DDBJ databases">
        <title>Epiphytic Pseudomonas syringae from cherry orchards.</title>
        <authorList>
            <person name="Hulin M.T."/>
        </authorList>
    </citation>
    <scope>NUCLEOTIDE SEQUENCE</scope>
    <source>
        <strain evidence="5">PA-2-5E</strain>
    </source>
</reference>
<name>A0A9Q4FIK1_PSESX</name>
<dbReference type="GO" id="GO:0016887">
    <property type="term" value="F:ATP hydrolysis activity"/>
    <property type="evidence" value="ECO:0007669"/>
    <property type="project" value="InterPro"/>
</dbReference>
<dbReference type="Pfam" id="PF00004">
    <property type="entry name" value="AAA"/>
    <property type="match status" value="1"/>
</dbReference>
<gene>
    <name evidence="5" type="ORF">GIV53_16340</name>
</gene>
<dbReference type="CDD" id="cd19481">
    <property type="entry name" value="RecA-like_protease"/>
    <property type="match status" value="1"/>
</dbReference>
<protein>
    <submittedName>
        <fullName evidence="5">AAA family ATPase</fullName>
    </submittedName>
</protein>
<feature type="domain" description="AAA+ ATPase" evidence="4">
    <location>
        <begin position="136"/>
        <end position="268"/>
    </location>
</feature>
<proteinExistence type="inferred from homology"/>
<dbReference type="GO" id="GO:0005524">
    <property type="term" value="F:ATP binding"/>
    <property type="evidence" value="ECO:0007669"/>
    <property type="project" value="UniProtKB-KW"/>
</dbReference>
<keyword evidence="2" id="KW-0547">Nucleotide-binding</keyword>
<dbReference type="SMART" id="SM00382">
    <property type="entry name" value="AAA"/>
    <property type="match status" value="1"/>
</dbReference>
<dbReference type="Proteomes" id="UP000814010">
    <property type="component" value="Unassembled WGS sequence"/>
</dbReference>